<accession>A0AAE1T625</accession>
<protein>
    <submittedName>
        <fullName evidence="1">Uncharacterized protein</fullName>
    </submittedName>
</protein>
<dbReference type="EMBL" id="JACGWL010000639">
    <property type="protein sequence ID" value="KAK4382843.1"/>
    <property type="molecule type" value="Genomic_DNA"/>
</dbReference>
<dbReference type="InterPro" id="IPR043502">
    <property type="entry name" value="DNA/RNA_pol_sf"/>
</dbReference>
<dbReference type="PANTHER" id="PTHR15503">
    <property type="entry name" value="LDOC1 RELATED"/>
    <property type="match status" value="1"/>
</dbReference>
<reference evidence="1" key="2">
    <citation type="journal article" date="2024" name="Plant">
        <title>Genomic evolution and insights into agronomic trait innovations of Sesamum species.</title>
        <authorList>
            <person name="Miao H."/>
            <person name="Wang L."/>
            <person name="Qu L."/>
            <person name="Liu H."/>
            <person name="Sun Y."/>
            <person name="Le M."/>
            <person name="Wang Q."/>
            <person name="Wei S."/>
            <person name="Zheng Y."/>
            <person name="Lin W."/>
            <person name="Duan Y."/>
            <person name="Cao H."/>
            <person name="Xiong S."/>
            <person name="Wang X."/>
            <person name="Wei L."/>
            <person name="Li C."/>
            <person name="Ma Q."/>
            <person name="Ju M."/>
            <person name="Zhao R."/>
            <person name="Li G."/>
            <person name="Mu C."/>
            <person name="Tian Q."/>
            <person name="Mei H."/>
            <person name="Zhang T."/>
            <person name="Gao T."/>
            <person name="Zhang H."/>
        </authorList>
    </citation>
    <scope>NUCLEOTIDE SEQUENCE</scope>
    <source>
        <strain evidence="1">K16</strain>
    </source>
</reference>
<dbReference type="Proteomes" id="UP001289374">
    <property type="component" value="Unassembled WGS sequence"/>
</dbReference>
<gene>
    <name evidence="1" type="ORF">Sango_2834100</name>
</gene>
<sequence length="195" mass="22039">MLEGCESYLAYVIDTEKASPMLVEILIVRDFPNVFPDNLPGFSPHREVDFTIETLIGVALISIAPYRIAPVELQELKKQIQELLEKEFTKLRISSWGARLLFLKKKDSSVLRHVMYGDGVMPDPAKMKAIIEWRVLKNVIEVRSFSDVSKQGLGCVLMQIGKGKRAYGSHPIPFLSIEIPKMFCLTSSHDSKDSK</sequence>
<dbReference type="Gene3D" id="3.10.10.10">
    <property type="entry name" value="HIV Type 1 Reverse Transcriptase, subunit A, domain 1"/>
    <property type="match status" value="1"/>
</dbReference>
<dbReference type="AlphaFoldDB" id="A0AAE1T625"/>
<evidence type="ECO:0000313" key="2">
    <source>
        <dbReference type="Proteomes" id="UP001289374"/>
    </source>
</evidence>
<reference evidence="1" key="1">
    <citation type="submission" date="2020-06" db="EMBL/GenBank/DDBJ databases">
        <authorList>
            <person name="Li T."/>
            <person name="Hu X."/>
            <person name="Zhang T."/>
            <person name="Song X."/>
            <person name="Zhang H."/>
            <person name="Dai N."/>
            <person name="Sheng W."/>
            <person name="Hou X."/>
            <person name="Wei L."/>
        </authorList>
    </citation>
    <scope>NUCLEOTIDE SEQUENCE</scope>
    <source>
        <strain evidence="1">K16</strain>
        <tissue evidence="1">Leaf</tissue>
    </source>
</reference>
<comment type="caution">
    <text evidence="1">The sequence shown here is derived from an EMBL/GenBank/DDBJ whole genome shotgun (WGS) entry which is preliminary data.</text>
</comment>
<dbReference type="SUPFAM" id="SSF56672">
    <property type="entry name" value="DNA/RNA polymerases"/>
    <property type="match status" value="1"/>
</dbReference>
<organism evidence="1 2">
    <name type="scientific">Sesamum angolense</name>
    <dbReference type="NCBI Taxonomy" id="2727404"/>
    <lineage>
        <taxon>Eukaryota</taxon>
        <taxon>Viridiplantae</taxon>
        <taxon>Streptophyta</taxon>
        <taxon>Embryophyta</taxon>
        <taxon>Tracheophyta</taxon>
        <taxon>Spermatophyta</taxon>
        <taxon>Magnoliopsida</taxon>
        <taxon>eudicotyledons</taxon>
        <taxon>Gunneridae</taxon>
        <taxon>Pentapetalae</taxon>
        <taxon>asterids</taxon>
        <taxon>lamiids</taxon>
        <taxon>Lamiales</taxon>
        <taxon>Pedaliaceae</taxon>
        <taxon>Sesamum</taxon>
    </lineage>
</organism>
<keyword evidence="2" id="KW-1185">Reference proteome</keyword>
<proteinExistence type="predicted"/>
<name>A0AAE1T625_9LAMI</name>
<dbReference type="PANTHER" id="PTHR15503:SF45">
    <property type="entry name" value="RNA-DIRECTED DNA POLYMERASE HOMOLOG"/>
    <property type="match status" value="1"/>
</dbReference>
<dbReference type="InterPro" id="IPR032567">
    <property type="entry name" value="RTL1-rel"/>
</dbReference>
<evidence type="ECO:0000313" key="1">
    <source>
        <dbReference type="EMBL" id="KAK4382843.1"/>
    </source>
</evidence>